<evidence type="ECO:0000259" key="1">
    <source>
        <dbReference type="Pfam" id="PF06985"/>
    </source>
</evidence>
<feature type="domain" description="Heterokaryon incompatibility" evidence="1">
    <location>
        <begin position="171"/>
        <end position="330"/>
    </location>
</feature>
<proteinExistence type="predicted"/>
<dbReference type="PANTHER" id="PTHR24148">
    <property type="entry name" value="ANKYRIN REPEAT DOMAIN-CONTAINING PROTEIN 39 HOMOLOG-RELATED"/>
    <property type="match status" value="1"/>
</dbReference>
<dbReference type="EMBL" id="KZ678140">
    <property type="protein sequence ID" value="PSN63435.1"/>
    <property type="molecule type" value="Genomic_DNA"/>
</dbReference>
<reference evidence="2 3" key="1">
    <citation type="journal article" date="2018" name="Front. Microbiol.">
        <title>Genome-Wide Analysis of Corynespora cassiicola Leaf Fall Disease Putative Effectors.</title>
        <authorList>
            <person name="Lopez D."/>
            <person name="Ribeiro S."/>
            <person name="Label P."/>
            <person name="Fumanal B."/>
            <person name="Venisse J.S."/>
            <person name="Kohler A."/>
            <person name="de Oliveira R.R."/>
            <person name="Labutti K."/>
            <person name="Lipzen A."/>
            <person name="Lail K."/>
            <person name="Bauer D."/>
            <person name="Ohm R.A."/>
            <person name="Barry K.W."/>
            <person name="Spatafora J."/>
            <person name="Grigoriev I.V."/>
            <person name="Martin F.M."/>
            <person name="Pujade-Renaud V."/>
        </authorList>
    </citation>
    <scope>NUCLEOTIDE SEQUENCE [LARGE SCALE GENOMIC DNA]</scope>
    <source>
        <strain evidence="2 3">Philippines</strain>
    </source>
</reference>
<dbReference type="OrthoDB" id="194358at2759"/>
<protein>
    <submittedName>
        <fullName evidence="2">HET-domain-containing protein</fullName>
    </submittedName>
</protein>
<evidence type="ECO:0000313" key="3">
    <source>
        <dbReference type="Proteomes" id="UP000240883"/>
    </source>
</evidence>
<dbReference type="InterPro" id="IPR052895">
    <property type="entry name" value="HetReg/Transcr_Mod"/>
</dbReference>
<keyword evidence="3" id="KW-1185">Reference proteome</keyword>
<dbReference type="InterPro" id="IPR010730">
    <property type="entry name" value="HET"/>
</dbReference>
<evidence type="ECO:0000313" key="2">
    <source>
        <dbReference type="EMBL" id="PSN63435.1"/>
    </source>
</evidence>
<name>A0A2T2NDB0_CORCC</name>
<accession>A0A2T2NDB0</accession>
<dbReference type="Pfam" id="PF06985">
    <property type="entry name" value="HET"/>
    <property type="match status" value="1"/>
</dbReference>
<sequence length="756" mass="85447">MSYDPEDLKKLLSGIPSAGPSVSPWIAPGLAMPDPASGADERIWSHFERLEKRMDRMEGTLDAIFDHLRLQAPKAECGKEELKIERHFENLHTGNGEAISAIDEDAATILRQVDDHDVLDRKYEYTSLDTAQSQVRILRLNRAEEYTDPLVADLTVVSLDDSIVGGLMYGYTALSYCWGPPVFNGSILLDGCKFPITKSLESALRQLRSSYKHNPTIEINSRLWGHEFWGWIDQICINQADLDERASQVSLMRRIYKRATLVQVWLGEEADDSSVAIDLLNALGSPPKNAPGEKTIHYPTFDEDDVSYHWNALRALFKRPWWERVWIRQEIALHYTVKMWCGDKSFDMNALGSALFMLKHISSLGYASTTSYSEEDSAVSLPWDYHPEKLLELRQFTGNGQIWVGLAQLLRITRSCKATDARDTVFSVLGMTDPELYSVIPDYRQELNNTLVEATKAAINVEFGLELLGACQNPEKRHGLPSWVPFLLDRWRALPFQTRDSLGNRFVTPLTNSNLPNAQFGTDSLLLEGNIVDTVGSICQTNIRNNTDIEEMEFVYSAWIRFVEDAYVEGILWSQDATNYIECLEPDKSRNWIRFITVLLDNGMETQAHYTPFGQRTTIQGPDTSLLDPVKNPQHYMHINPRLARSYLLPSSHLNAGLHRNHRIHAGLRAYGAGRHLCITTRGLLAMIPAESKVGDPIALFEGATFPYVLQRAWGKHVVVGEAFIPSWVSDPGTRNAESLARAEWQVELNALIELI</sequence>
<gene>
    <name evidence="2" type="ORF">BS50DRAFT_112560</name>
</gene>
<dbReference type="STRING" id="1448308.A0A2T2NDB0"/>
<dbReference type="PANTHER" id="PTHR24148:SF73">
    <property type="entry name" value="HET DOMAIN PROTEIN (AFU_ORTHOLOGUE AFUA_8G01020)"/>
    <property type="match status" value="1"/>
</dbReference>
<dbReference type="AlphaFoldDB" id="A0A2T2NDB0"/>
<dbReference type="Proteomes" id="UP000240883">
    <property type="component" value="Unassembled WGS sequence"/>
</dbReference>
<organism evidence="2 3">
    <name type="scientific">Corynespora cassiicola Philippines</name>
    <dbReference type="NCBI Taxonomy" id="1448308"/>
    <lineage>
        <taxon>Eukaryota</taxon>
        <taxon>Fungi</taxon>
        <taxon>Dikarya</taxon>
        <taxon>Ascomycota</taxon>
        <taxon>Pezizomycotina</taxon>
        <taxon>Dothideomycetes</taxon>
        <taxon>Pleosporomycetidae</taxon>
        <taxon>Pleosporales</taxon>
        <taxon>Corynesporascaceae</taxon>
        <taxon>Corynespora</taxon>
    </lineage>
</organism>